<name>A6WAL9_KINRD</name>
<dbReference type="OrthoDB" id="4280462at2"/>
<dbReference type="KEGG" id="kra:Krad_2378"/>
<accession>A6WAL9</accession>
<protein>
    <submittedName>
        <fullName evidence="1">Uncharacterized protein</fullName>
    </submittedName>
</protein>
<dbReference type="HOGENOM" id="CLU_150611_0_0_11"/>
<dbReference type="EMBL" id="CP000750">
    <property type="protein sequence ID" value="ABS03858.1"/>
    <property type="molecule type" value="Genomic_DNA"/>
</dbReference>
<organism evidence="1 2">
    <name type="scientific">Kineococcus radiotolerans (strain ATCC BAA-149 / DSM 14245 / SRS30216)</name>
    <dbReference type="NCBI Taxonomy" id="266940"/>
    <lineage>
        <taxon>Bacteria</taxon>
        <taxon>Bacillati</taxon>
        <taxon>Actinomycetota</taxon>
        <taxon>Actinomycetes</taxon>
        <taxon>Kineosporiales</taxon>
        <taxon>Kineosporiaceae</taxon>
        <taxon>Kineococcus</taxon>
    </lineage>
</organism>
<reference evidence="2" key="1">
    <citation type="journal article" date="2008" name="PLoS ONE">
        <title>Survival in nuclear waste, extreme resistance, and potential applications gleaned from the genome sequence of Kineococcus radiotolerans SRS30216.</title>
        <authorList>
            <person name="Bagwell C.E."/>
            <person name="Bhat S."/>
            <person name="Hawkins G.M."/>
            <person name="Smith B.W."/>
            <person name="Biswas T."/>
            <person name="Hoover T.R."/>
            <person name="Saunders E."/>
            <person name="Han C.S."/>
            <person name="Tsodikov O.V."/>
            <person name="Shimkets L.J."/>
        </authorList>
    </citation>
    <scope>NUCLEOTIDE SEQUENCE [LARGE SCALE GENOMIC DNA]</scope>
    <source>
        <strain evidence="2">ATCC BAA-149 / DSM 14245 / SRS30216</strain>
    </source>
</reference>
<proteinExistence type="predicted"/>
<dbReference type="RefSeq" id="WP_012087925.1">
    <property type="nucleotide sequence ID" value="NC_009664.2"/>
</dbReference>
<gene>
    <name evidence="1" type="ordered locus">Krad_2378</name>
</gene>
<dbReference type="AlphaFoldDB" id="A6WAL9"/>
<evidence type="ECO:0000313" key="2">
    <source>
        <dbReference type="Proteomes" id="UP000001116"/>
    </source>
</evidence>
<sequence length="124" mass="13039">MTALPDDARGLSDDEAGVLQLLLRADFPGAVQLRAQAVHLLAARGCTCPCGSIDLFVTDPAAPRALTVGCTPVEASFDAGQVGPCSVVLFVRDGLLDRLEVVYYDDPLAMPSPEQIASISVRRA</sequence>
<dbReference type="Proteomes" id="UP000001116">
    <property type="component" value="Chromosome"/>
</dbReference>
<keyword evidence="2" id="KW-1185">Reference proteome</keyword>
<evidence type="ECO:0000313" key="1">
    <source>
        <dbReference type="EMBL" id="ABS03858.1"/>
    </source>
</evidence>